<organism evidence="1 2">
    <name type="scientific">Zizania palustris</name>
    <name type="common">Northern wild rice</name>
    <dbReference type="NCBI Taxonomy" id="103762"/>
    <lineage>
        <taxon>Eukaryota</taxon>
        <taxon>Viridiplantae</taxon>
        <taxon>Streptophyta</taxon>
        <taxon>Embryophyta</taxon>
        <taxon>Tracheophyta</taxon>
        <taxon>Spermatophyta</taxon>
        <taxon>Magnoliopsida</taxon>
        <taxon>Liliopsida</taxon>
        <taxon>Poales</taxon>
        <taxon>Poaceae</taxon>
        <taxon>BOP clade</taxon>
        <taxon>Oryzoideae</taxon>
        <taxon>Oryzeae</taxon>
        <taxon>Zizaniinae</taxon>
        <taxon>Zizania</taxon>
    </lineage>
</organism>
<evidence type="ECO:0000313" key="1">
    <source>
        <dbReference type="EMBL" id="KAG8071685.1"/>
    </source>
</evidence>
<reference evidence="1" key="1">
    <citation type="journal article" date="2021" name="bioRxiv">
        <title>Whole Genome Assembly and Annotation of Northern Wild Rice, Zizania palustris L., Supports a Whole Genome Duplication in the Zizania Genus.</title>
        <authorList>
            <person name="Haas M."/>
            <person name="Kono T."/>
            <person name="Macchietto M."/>
            <person name="Millas R."/>
            <person name="McGilp L."/>
            <person name="Shao M."/>
            <person name="Duquette J."/>
            <person name="Hirsch C.N."/>
            <person name="Kimball J."/>
        </authorList>
    </citation>
    <scope>NUCLEOTIDE SEQUENCE</scope>
    <source>
        <tissue evidence="1">Fresh leaf tissue</tissue>
    </source>
</reference>
<keyword evidence="2" id="KW-1185">Reference proteome</keyword>
<evidence type="ECO:0000313" key="2">
    <source>
        <dbReference type="Proteomes" id="UP000729402"/>
    </source>
</evidence>
<reference evidence="1" key="2">
    <citation type="submission" date="2021-02" db="EMBL/GenBank/DDBJ databases">
        <authorList>
            <person name="Kimball J.A."/>
            <person name="Haas M.W."/>
            <person name="Macchietto M."/>
            <person name="Kono T."/>
            <person name="Duquette J."/>
            <person name="Shao M."/>
        </authorList>
    </citation>
    <scope>NUCLEOTIDE SEQUENCE</scope>
    <source>
        <tissue evidence="1">Fresh leaf tissue</tissue>
    </source>
</reference>
<sequence length="130" mass="14253">MERPRREGVLRFLSSRGSYHCECDERVTTDDCVSVMSEKVATVYWLASFQSSSPPPPLPFSFWRLARSGGVGSHTSLWAAIFPVEIRGAAVGTWRLEHHRQDRGSGRYPISIAAFGLDWDGVGSGGGALP</sequence>
<dbReference type="EMBL" id="JAAALK010000283">
    <property type="protein sequence ID" value="KAG8071685.1"/>
    <property type="molecule type" value="Genomic_DNA"/>
</dbReference>
<dbReference type="Proteomes" id="UP000729402">
    <property type="component" value="Unassembled WGS sequence"/>
</dbReference>
<dbReference type="AlphaFoldDB" id="A0A8J5VLT2"/>
<proteinExistence type="predicted"/>
<gene>
    <name evidence="1" type="ORF">GUJ93_ZPchr0006g43551</name>
</gene>
<name>A0A8J5VLT2_ZIZPA</name>
<comment type="caution">
    <text evidence="1">The sequence shown here is derived from an EMBL/GenBank/DDBJ whole genome shotgun (WGS) entry which is preliminary data.</text>
</comment>
<protein>
    <submittedName>
        <fullName evidence="1">Uncharacterized protein</fullName>
    </submittedName>
</protein>
<accession>A0A8J5VLT2</accession>